<protein>
    <submittedName>
        <fullName evidence="2">Uncharacterized protein</fullName>
    </submittedName>
</protein>
<dbReference type="RefSeq" id="WP_141955970.1">
    <property type="nucleotide sequence ID" value="NZ_VFOZ01000001.1"/>
</dbReference>
<name>A0A543CJD8_9ACTN</name>
<dbReference type="Proteomes" id="UP000316096">
    <property type="component" value="Unassembled WGS sequence"/>
</dbReference>
<gene>
    <name evidence="2" type="ORF">FB559_2787</name>
</gene>
<evidence type="ECO:0000256" key="1">
    <source>
        <dbReference type="SAM" id="MobiDB-lite"/>
    </source>
</evidence>
<evidence type="ECO:0000313" key="3">
    <source>
        <dbReference type="Proteomes" id="UP000316096"/>
    </source>
</evidence>
<reference evidence="2 3" key="1">
    <citation type="submission" date="2019-06" db="EMBL/GenBank/DDBJ databases">
        <title>Sequencing the genomes of 1000 actinobacteria strains.</title>
        <authorList>
            <person name="Klenk H.-P."/>
        </authorList>
    </citation>
    <scope>NUCLEOTIDE SEQUENCE [LARGE SCALE GENOMIC DNA]</scope>
    <source>
        <strain evidence="2 3">DSM 102200</strain>
    </source>
</reference>
<proteinExistence type="predicted"/>
<feature type="region of interest" description="Disordered" evidence="1">
    <location>
        <begin position="1"/>
        <end position="23"/>
    </location>
</feature>
<organism evidence="2 3">
    <name type="scientific">Actinoallomurus bryophytorum</name>
    <dbReference type="NCBI Taxonomy" id="1490222"/>
    <lineage>
        <taxon>Bacteria</taxon>
        <taxon>Bacillati</taxon>
        <taxon>Actinomycetota</taxon>
        <taxon>Actinomycetes</taxon>
        <taxon>Streptosporangiales</taxon>
        <taxon>Thermomonosporaceae</taxon>
        <taxon>Actinoallomurus</taxon>
    </lineage>
</organism>
<comment type="caution">
    <text evidence="2">The sequence shown here is derived from an EMBL/GenBank/DDBJ whole genome shotgun (WGS) entry which is preliminary data.</text>
</comment>
<sequence length="119" mass="12413">MKSGSVREVEEWGADSPPPGRIRDSAEQLTETILKAVKTEATAEVATELNEAIPVLALPPPDAALRAFGVSIDALRAGTVPQAVAGKAVTAISHVMGARIRRIASSSAPAGSSARSWWR</sequence>
<accession>A0A543CJD8</accession>
<evidence type="ECO:0000313" key="2">
    <source>
        <dbReference type="EMBL" id="TQL97209.1"/>
    </source>
</evidence>
<keyword evidence="3" id="KW-1185">Reference proteome</keyword>
<dbReference type="EMBL" id="VFOZ01000001">
    <property type="protein sequence ID" value="TQL97209.1"/>
    <property type="molecule type" value="Genomic_DNA"/>
</dbReference>
<feature type="compositionally biased region" description="Basic and acidic residues" evidence="1">
    <location>
        <begin position="1"/>
        <end position="10"/>
    </location>
</feature>
<dbReference type="AlphaFoldDB" id="A0A543CJD8"/>